<sequence>MSDHEQDTDRTDSDAFGENVSDDDAAVDVSGSAERPGPSETDTTEIAVEDADSDSAVSAADTTATAAREPYVDDAATDRFDVSATQAGVGVTRRGPRAAIPAVRTSAALVILIALFISAWYAAGPSQQYLVSTSPAAQVQGAPSIAVPGLAPGAAAAAPSPGAPAAGGPAPAASIPLGGAPGASVPLGGAAGAAPGGSTSIGNGAAPGVGATPGGSTAIDGGNSLGGLSTAPIADQPRCPLGWPKPERSGGLASVIVLAPAAGSFSSEAFALGSVYQPLMQLIGPVLAEIEPVLNANVRWINPIVERASAASAVVLEAILPFYGPYRAQFLAAEGNLAKALAPVLTRIYQSPQAACLVAWQGQIIASAKGKRITTASLSRPGRLNHFG</sequence>
<feature type="compositionally biased region" description="Low complexity" evidence="1">
    <location>
        <begin position="54"/>
        <end position="65"/>
    </location>
</feature>
<comment type="caution">
    <text evidence="3">The sequence shown here is derived from an EMBL/GenBank/DDBJ whole genome shotgun (WGS) entry which is preliminary data.</text>
</comment>
<dbReference type="EMBL" id="BANX01000011">
    <property type="protein sequence ID" value="GAC67923.1"/>
    <property type="molecule type" value="Genomic_DNA"/>
</dbReference>
<evidence type="ECO:0000256" key="2">
    <source>
        <dbReference type="SAM" id="Phobius"/>
    </source>
</evidence>
<dbReference type="eggNOG" id="ENOG5031E6U">
    <property type="taxonomic scope" value="Bacteria"/>
</dbReference>
<organism evidence="3 4">
    <name type="scientific">Gordonia soli NBRC 108243</name>
    <dbReference type="NCBI Taxonomy" id="1223545"/>
    <lineage>
        <taxon>Bacteria</taxon>
        <taxon>Bacillati</taxon>
        <taxon>Actinomycetota</taxon>
        <taxon>Actinomycetes</taxon>
        <taxon>Mycobacteriales</taxon>
        <taxon>Gordoniaceae</taxon>
        <taxon>Gordonia</taxon>
    </lineage>
</organism>
<protein>
    <submittedName>
        <fullName evidence="3">Uncharacterized protein</fullName>
    </submittedName>
</protein>
<keyword evidence="2" id="KW-0472">Membrane</keyword>
<feature type="compositionally biased region" description="Basic and acidic residues" evidence="1">
    <location>
        <begin position="1"/>
        <end position="13"/>
    </location>
</feature>
<evidence type="ECO:0000313" key="3">
    <source>
        <dbReference type="EMBL" id="GAC67923.1"/>
    </source>
</evidence>
<dbReference type="RefSeq" id="WP_007619602.1">
    <property type="nucleotide sequence ID" value="NZ_BANX01000011.1"/>
</dbReference>
<evidence type="ECO:0000313" key="4">
    <source>
        <dbReference type="Proteomes" id="UP000011666"/>
    </source>
</evidence>
<keyword evidence="2" id="KW-0812">Transmembrane</keyword>
<feature type="transmembrane region" description="Helical" evidence="2">
    <location>
        <begin position="102"/>
        <end position="123"/>
    </location>
</feature>
<dbReference type="STRING" id="1223545.GS4_11_01920"/>
<reference evidence="3 4" key="1">
    <citation type="submission" date="2013-01" db="EMBL/GenBank/DDBJ databases">
        <title>Whole genome shotgun sequence of Gordonia soli NBRC 108243.</title>
        <authorList>
            <person name="Isaki-Nakamura S."/>
            <person name="Hosoyama A."/>
            <person name="Tsuchikane K."/>
            <person name="Ando Y."/>
            <person name="Baba S."/>
            <person name="Ohji S."/>
            <person name="Hamada M."/>
            <person name="Tamura T."/>
            <person name="Yamazoe A."/>
            <person name="Yamazaki S."/>
            <person name="Fujita N."/>
        </authorList>
    </citation>
    <scope>NUCLEOTIDE SEQUENCE [LARGE SCALE GENOMIC DNA]</scope>
    <source>
        <strain evidence="3 4">NBRC 108243</strain>
    </source>
</reference>
<keyword evidence="2" id="KW-1133">Transmembrane helix</keyword>
<dbReference type="Proteomes" id="UP000011666">
    <property type="component" value="Unassembled WGS sequence"/>
</dbReference>
<evidence type="ECO:0000256" key="1">
    <source>
        <dbReference type="SAM" id="MobiDB-lite"/>
    </source>
</evidence>
<accession>M0QHB2</accession>
<dbReference type="AlphaFoldDB" id="M0QHB2"/>
<name>M0QHB2_9ACTN</name>
<gene>
    <name evidence="3" type="ORF">GS4_11_01920</name>
</gene>
<proteinExistence type="predicted"/>
<feature type="region of interest" description="Disordered" evidence="1">
    <location>
        <begin position="1"/>
        <end position="65"/>
    </location>
</feature>
<keyword evidence="4" id="KW-1185">Reference proteome</keyword>